<evidence type="ECO:0000313" key="1">
    <source>
        <dbReference type="EMBL" id="SVA85651.1"/>
    </source>
</evidence>
<proteinExistence type="predicted"/>
<gene>
    <name evidence="1" type="ORF">METZ01_LOCUS138505</name>
</gene>
<accession>A0A381Z9K3</accession>
<protein>
    <submittedName>
        <fullName evidence="1">Uncharacterized protein</fullName>
    </submittedName>
</protein>
<dbReference type="EMBL" id="UINC01020387">
    <property type="protein sequence ID" value="SVA85651.1"/>
    <property type="molecule type" value="Genomic_DNA"/>
</dbReference>
<dbReference type="AlphaFoldDB" id="A0A381Z9K3"/>
<organism evidence="1">
    <name type="scientific">marine metagenome</name>
    <dbReference type="NCBI Taxonomy" id="408172"/>
    <lineage>
        <taxon>unclassified sequences</taxon>
        <taxon>metagenomes</taxon>
        <taxon>ecological metagenomes</taxon>
    </lineage>
</organism>
<sequence length="70" mass="8202">MFSDEITELINDMENEVKQIKGDILKMTWFMRGGLTYEQALNLSIEERNLVNEIIKDNLETSKKTGMPFF</sequence>
<reference evidence="1" key="1">
    <citation type="submission" date="2018-05" db="EMBL/GenBank/DDBJ databases">
        <authorList>
            <person name="Lanie J.A."/>
            <person name="Ng W.-L."/>
            <person name="Kazmierczak K.M."/>
            <person name="Andrzejewski T.M."/>
            <person name="Davidsen T.M."/>
            <person name="Wayne K.J."/>
            <person name="Tettelin H."/>
            <person name="Glass J.I."/>
            <person name="Rusch D."/>
            <person name="Podicherti R."/>
            <person name="Tsui H.-C.T."/>
            <person name="Winkler M.E."/>
        </authorList>
    </citation>
    <scope>NUCLEOTIDE SEQUENCE</scope>
</reference>
<name>A0A381Z9K3_9ZZZZ</name>